<evidence type="ECO:0000256" key="10">
    <source>
        <dbReference type="RuleBase" id="RU367149"/>
    </source>
</evidence>
<feature type="transmembrane region" description="Helical" evidence="10">
    <location>
        <begin position="358"/>
        <end position="375"/>
    </location>
</feature>
<feature type="transmembrane region" description="Helical" evidence="10">
    <location>
        <begin position="197"/>
        <end position="215"/>
    </location>
</feature>
<dbReference type="InterPro" id="IPR018227">
    <property type="entry name" value="Amino_acid_transport_2"/>
</dbReference>
<dbReference type="OrthoDB" id="18749at2"/>
<comment type="subcellular location">
    <subcellularLocation>
        <location evidence="1 10">Cell inner membrane</location>
        <topology evidence="1 10">Multi-pass membrane protein</topology>
    </subcellularLocation>
</comment>
<dbReference type="Gene3D" id="1.20.1740.10">
    <property type="entry name" value="Amino acid/polyamine transporter I"/>
    <property type="match status" value="1"/>
</dbReference>
<dbReference type="PANTHER" id="PTHR46997:SF1">
    <property type="entry name" value="LOW AFFINITY TRYPTOPHAN PERMEASE-RELATED"/>
    <property type="match status" value="1"/>
</dbReference>
<keyword evidence="3 10" id="KW-0813">Transport</keyword>
<dbReference type="InterPro" id="IPR013061">
    <property type="entry name" value="Trp/try_permease_CS"/>
</dbReference>
<dbReference type="EMBL" id="SNYK01000001">
    <property type="protein sequence ID" value="TDQ39907.1"/>
    <property type="molecule type" value="Genomic_DNA"/>
</dbReference>
<accession>A0A4V3D5F7</accession>
<dbReference type="RefSeq" id="WP_101496630.1">
    <property type="nucleotide sequence ID" value="NZ_LNJZ01000006.1"/>
</dbReference>
<dbReference type="PROSITE" id="PS00594">
    <property type="entry name" value="AROMATIC_AA_PERMEASE_1"/>
    <property type="match status" value="1"/>
</dbReference>
<comment type="caution">
    <text evidence="11">The sequence shown here is derived from an EMBL/GenBank/DDBJ whole genome shotgun (WGS) entry which is preliminary data.</text>
</comment>
<feature type="transmembrane region" description="Helical" evidence="10">
    <location>
        <begin position="12"/>
        <end position="32"/>
    </location>
</feature>
<keyword evidence="4 10" id="KW-1003">Cell membrane</keyword>
<comment type="similarity">
    <text evidence="2 10">Belongs to the amino acid/polyamine transporter 2 family. Mtr/TnaB/TyrP permease subfamily.</text>
</comment>
<dbReference type="GO" id="GO:0003333">
    <property type="term" value="P:amino acid transmembrane transport"/>
    <property type="evidence" value="ECO:0007669"/>
    <property type="project" value="InterPro"/>
</dbReference>
<reference evidence="11 12" key="1">
    <citation type="submission" date="2019-03" db="EMBL/GenBank/DDBJ databases">
        <title>Genomic Encyclopedia of Type Strains, Phase IV (KMG-IV): sequencing the most valuable type-strain genomes for metagenomic binning, comparative biology and taxonomic classification.</title>
        <authorList>
            <person name="Goeker M."/>
        </authorList>
    </citation>
    <scope>NUCLEOTIDE SEQUENCE [LARGE SCALE GENOMIC DNA]</scope>
    <source>
        <strain evidence="11 12">DSM 28679</strain>
    </source>
</reference>
<feature type="transmembrane region" description="Helical" evidence="10">
    <location>
        <begin position="396"/>
        <end position="415"/>
    </location>
</feature>
<proteinExistence type="inferred from homology"/>
<evidence type="ECO:0000256" key="8">
    <source>
        <dbReference type="ARBA" id="ARBA00022989"/>
    </source>
</evidence>
<dbReference type="PANTHER" id="PTHR46997">
    <property type="entry name" value="LOW AFFINITY TRYPTOPHAN PERMEASE-RELATED"/>
    <property type="match status" value="1"/>
</dbReference>
<evidence type="ECO:0000313" key="12">
    <source>
        <dbReference type="Proteomes" id="UP000294575"/>
    </source>
</evidence>
<keyword evidence="6 10" id="KW-0812">Transmembrane</keyword>
<organism evidence="11 12">
    <name type="scientific">Thiopseudomonas denitrificans</name>
    <dbReference type="NCBI Taxonomy" id="1501432"/>
    <lineage>
        <taxon>Bacteria</taxon>
        <taxon>Pseudomonadati</taxon>
        <taxon>Pseudomonadota</taxon>
        <taxon>Gammaproteobacteria</taxon>
        <taxon>Pseudomonadales</taxon>
        <taxon>Pseudomonadaceae</taxon>
        <taxon>Thiopseudomonas</taxon>
    </lineage>
</organism>
<keyword evidence="12" id="KW-1185">Reference proteome</keyword>
<gene>
    <name evidence="11" type="ORF">DFQ45_10135</name>
</gene>
<dbReference type="Pfam" id="PF03222">
    <property type="entry name" value="Trp_Tyr_perm"/>
    <property type="match status" value="1"/>
</dbReference>
<feature type="transmembrane region" description="Helical" evidence="10">
    <location>
        <begin position="38"/>
        <end position="65"/>
    </location>
</feature>
<evidence type="ECO:0000256" key="6">
    <source>
        <dbReference type="ARBA" id="ARBA00022692"/>
    </source>
</evidence>
<keyword evidence="9 10" id="KW-0472">Membrane</keyword>
<feature type="transmembrane region" description="Helical" evidence="10">
    <location>
        <begin position="86"/>
        <end position="107"/>
    </location>
</feature>
<keyword evidence="5 10" id="KW-0997">Cell inner membrane</keyword>
<dbReference type="GO" id="GO:0005886">
    <property type="term" value="C:plasma membrane"/>
    <property type="evidence" value="ECO:0007669"/>
    <property type="project" value="UniProtKB-SubCell"/>
</dbReference>
<sequence length="423" mass="44904">MTQQQGLSKAAGTLAGSMIIAGTAIGAGMLANPTATSGIWFAGSVLVLLYVWFCMCMSGLMLLEVNLGFAPGASFHSMVSQLLGRGWNLVSGLSIVFVLYSLTYAYIYVGGGLTREGMQVLADWAGWAGPVPSRTLAAILFLCALAFCVASSTRWVGYLSTLLIGGMLGSFFLATGSLLEQCELAILLNRGDGQASIYWQFALFALPVCLASFGFHGNVPSLVSHYQQDGRRVARSIVQGSLLALVLYVIWQVAVQGNLPRSEFAPVIAADGDVAVLLQALSAHVGTLHAGGFLAAFAYMAIASSFLGVTLGLFDYLRDLCGWPDSLAGRIKTALLTFAPPLLAYLVMPTGFVRVMGYVGLMAAIWAVLVPALLLRASRRRNPARARVVPGGQWMIGFVILFAVLVFATQLLLLAGRLPVYQG</sequence>
<dbReference type="NCBIfam" id="TIGR00837">
    <property type="entry name" value="araaP"/>
    <property type="match status" value="1"/>
</dbReference>
<feature type="transmembrane region" description="Helical" evidence="10">
    <location>
        <begin position="127"/>
        <end position="149"/>
    </location>
</feature>
<dbReference type="AlphaFoldDB" id="A0A4V3D5F7"/>
<dbReference type="InterPro" id="IPR013059">
    <property type="entry name" value="Trp_tyr_transpt"/>
</dbReference>
<dbReference type="Proteomes" id="UP000294575">
    <property type="component" value="Unassembled WGS sequence"/>
</dbReference>
<evidence type="ECO:0000256" key="3">
    <source>
        <dbReference type="ARBA" id="ARBA00022448"/>
    </source>
</evidence>
<feature type="transmembrane region" description="Helical" evidence="10">
    <location>
        <begin position="334"/>
        <end position="352"/>
    </location>
</feature>
<protein>
    <recommendedName>
        <fullName evidence="10">Aromatic amino acid permease</fullName>
    </recommendedName>
</protein>
<evidence type="ECO:0000256" key="5">
    <source>
        <dbReference type="ARBA" id="ARBA00022519"/>
    </source>
</evidence>
<feature type="transmembrane region" description="Helical" evidence="10">
    <location>
        <begin position="156"/>
        <end position="177"/>
    </location>
</feature>
<name>A0A4V3D5F7_9GAMM</name>
<evidence type="ECO:0000256" key="2">
    <source>
        <dbReference type="ARBA" id="ARBA00005452"/>
    </source>
</evidence>
<feature type="transmembrane region" description="Helical" evidence="10">
    <location>
        <begin position="293"/>
        <end position="314"/>
    </location>
</feature>
<evidence type="ECO:0000256" key="9">
    <source>
        <dbReference type="ARBA" id="ARBA00023136"/>
    </source>
</evidence>
<keyword evidence="7 10" id="KW-0029">Amino-acid transport</keyword>
<evidence type="ECO:0000313" key="11">
    <source>
        <dbReference type="EMBL" id="TDQ39907.1"/>
    </source>
</evidence>
<keyword evidence="8 10" id="KW-1133">Transmembrane helix</keyword>
<evidence type="ECO:0000256" key="4">
    <source>
        <dbReference type="ARBA" id="ARBA00022475"/>
    </source>
</evidence>
<evidence type="ECO:0000256" key="7">
    <source>
        <dbReference type="ARBA" id="ARBA00022970"/>
    </source>
</evidence>
<comment type="function">
    <text evidence="10">Involved in transporting aromatic amino acids across the cytoplasmic membrane.</text>
</comment>
<evidence type="ECO:0000256" key="1">
    <source>
        <dbReference type="ARBA" id="ARBA00004429"/>
    </source>
</evidence>
<dbReference type="GO" id="GO:0015173">
    <property type="term" value="F:aromatic amino acid transmembrane transporter activity"/>
    <property type="evidence" value="ECO:0007669"/>
    <property type="project" value="UniProtKB-UniRule"/>
</dbReference>
<dbReference type="PRINTS" id="PR00166">
    <property type="entry name" value="AROAAPRMEASE"/>
</dbReference>
<feature type="transmembrane region" description="Helical" evidence="10">
    <location>
        <begin position="236"/>
        <end position="254"/>
    </location>
</feature>